<dbReference type="GO" id="GO:0005886">
    <property type="term" value="C:plasma membrane"/>
    <property type="evidence" value="ECO:0007669"/>
    <property type="project" value="UniProtKB-SubCell"/>
</dbReference>
<dbReference type="AlphaFoldDB" id="A0A9P0EZU9"/>
<name>A0A9P0EZU9_BEMTA</name>
<dbReference type="PANTHER" id="PTHR42643">
    <property type="entry name" value="IONOTROPIC RECEPTOR 20A-RELATED"/>
    <property type="match status" value="1"/>
</dbReference>
<protein>
    <recommendedName>
        <fullName evidence="12">Ionotropic receptor</fullName>
    </recommendedName>
</protein>
<evidence type="ECO:0000256" key="7">
    <source>
        <dbReference type="ARBA" id="ARBA00023180"/>
    </source>
</evidence>
<keyword evidence="4 8" id="KW-1133">Transmembrane helix</keyword>
<feature type="transmembrane region" description="Helical" evidence="8">
    <location>
        <begin position="734"/>
        <end position="758"/>
    </location>
</feature>
<feature type="transmembrane region" description="Helical" evidence="8">
    <location>
        <begin position="500"/>
        <end position="521"/>
    </location>
</feature>
<evidence type="ECO:0000256" key="3">
    <source>
        <dbReference type="ARBA" id="ARBA00022692"/>
    </source>
</evidence>
<keyword evidence="6" id="KW-0675">Receptor</keyword>
<accession>A0A9P0EZU9</accession>
<evidence type="ECO:0000256" key="2">
    <source>
        <dbReference type="ARBA" id="ARBA00022475"/>
    </source>
</evidence>
<dbReference type="PANTHER" id="PTHR42643:SF38">
    <property type="entry name" value="IONOTROPIC RECEPTOR 100A"/>
    <property type="match status" value="1"/>
</dbReference>
<evidence type="ECO:0000313" key="10">
    <source>
        <dbReference type="EMBL" id="CAH0383768.1"/>
    </source>
</evidence>
<reference evidence="10" key="1">
    <citation type="submission" date="2021-12" db="EMBL/GenBank/DDBJ databases">
        <authorList>
            <person name="King R."/>
        </authorList>
    </citation>
    <scope>NUCLEOTIDE SEQUENCE</scope>
</reference>
<evidence type="ECO:0000256" key="1">
    <source>
        <dbReference type="ARBA" id="ARBA00004651"/>
    </source>
</evidence>
<organism evidence="10 11">
    <name type="scientific">Bemisia tabaci</name>
    <name type="common">Sweetpotato whitefly</name>
    <name type="synonym">Aleurodes tabaci</name>
    <dbReference type="NCBI Taxonomy" id="7038"/>
    <lineage>
        <taxon>Eukaryota</taxon>
        <taxon>Metazoa</taxon>
        <taxon>Ecdysozoa</taxon>
        <taxon>Arthropoda</taxon>
        <taxon>Hexapoda</taxon>
        <taxon>Insecta</taxon>
        <taxon>Pterygota</taxon>
        <taxon>Neoptera</taxon>
        <taxon>Paraneoptera</taxon>
        <taxon>Hemiptera</taxon>
        <taxon>Sternorrhyncha</taxon>
        <taxon>Aleyrodoidea</taxon>
        <taxon>Aleyrodidae</taxon>
        <taxon>Aleyrodinae</taxon>
        <taxon>Bemisia</taxon>
    </lineage>
</organism>
<keyword evidence="5 8" id="KW-0472">Membrane</keyword>
<evidence type="ECO:0000256" key="8">
    <source>
        <dbReference type="SAM" id="Phobius"/>
    </source>
</evidence>
<evidence type="ECO:0000313" key="11">
    <source>
        <dbReference type="Proteomes" id="UP001152759"/>
    </source>
</evidence>
<gene>
    <name evidence="10" type="ORF">BEMITA_LOCUS3184</name>
</gene>
<sequence length="787" mass="91087">MHVCSLLFTLHAGLIFLGLQTNQILAQSPESEWESLTSIAFNACRSIVEESKQELFYIYEDGLHSEPSFEHFNQRLHEASIKTVLISYHSHLTNAVNTDHGKNIIFLLKDMRELMSLIFYTISYPKLSDVNGGNTINREDDKTRKEHQSKVILPPYCVTVDGRSLWAQGEETCSKKLRLSSTELEPNSILSDRVFNATRGLYINKIWNSKNYLIFILKDYDRIYSHPTYTKLLKTGNSGMENGLEKYTVDTDPVASLLFCFKFFWRFFRGIRSVICHSHGCERYNPFMEKLVSSEGEANQNFFVFSWSDMQRKSISKFYTAGSTHKYRFVSSSSTVWEQLYEAVLNDFERAFNCTLRYQRTNYMADQFNSYGTEAGLKFDIDLQPFEYGLNLEGTNYSRYDFSVSVDTRSLCFATPHSGFMSQGLVIFKSFSPLVWTLIVITIVCFWIILGIFHYLQCKVFYFFYPDAESEFYRNSSPLFTVYAYFMCGSPGNLRLGHLLTGKVLFVIFSFSAIIITNAFLGCMTTLLSKRVQYPEIDSLKALEESELFIQILSSDVELEQEMFYQQNQSEVLSAKLVSNLYDYCYAEFGEWFMNYLGISEDDESSADSNFIKNRMVEIRKNILSMAAMDAVMISVPFSSIRKENVLMRHGFQVETEYHLMEECLVTYPVMFPFLKNSFLYDKLNRIINQNLETGHTRRMMEKYDAWAMRFPSEGRDAEDAEPKPYDLNDLQSAFIGLIIGLFVSFLTFVGELLVNLYPNSGVIKILKTLKVFCSRKLKMVKVLPKL</sequence>
<evidence type="ECO:0008006" key="12">
    <source>
        <dbReference type="Google" id="ProtNLM"/>
    </source>
</evidence>
<keyword evidence="7" id="KW-0325">Glycoprotein</keyword>
<comment type="subcellular location">
    <subcellularLocation>
        <location evidence="1">Cell membrane</location>
        <topology evidence="1">Multi-pass membrane protein</topology>
    </subcellularLocation>
</comment>
<keyword evidence="2" id="KW-1003">Cell membrane</keyword>
<feature type="signal peptide" evidence="9">
    <location>
        <begin position="1"/>
        <end position="26"/>
    </location>
</feature>
<dbReference type="EMBL" id="OU963871">
    <property type="protein sequence ID" value="CAH0383768.1"/>
    <property type="molecule type" value="Genomic_DNA"/>
</dbReference>
<keyword evidence="3 8" id="KW-0812">Transmembrane</keyword>
<evidence type="ECO:0000256" key="5">
    <source>
        <dbReference type="ARBA" id="ARBA00023136"/>
    </source>
</evidence>
<proteinExistence type="predicted"/>
<feature type="chain" id="PRO_5040356975" description="Ionotropic receptor" evidence="9">
    <location>
        <begin position="27"/>
        <end position="787"/>
    </location>
</feature>
<keyword evidence="9" id="KW-0732">Signal</keyword>
<keyword evidence="11" id="KW-1185">Reference proteome</keyword>
<dbReference type="InterPro" id="IPR052192">
    <property type="entry name" value="Insect_Ionotropic_Sensory_Rcpt"/>
</dbReference>
<dbReference type="Proteomes" id="UP001152759">
    <property type="component" value="Chromosome 10"/>
</dbReference>
<evidence type="ECO:0000256" key="6">
    <source>
        <dbReference type="ARBA" id="ARBA00023170"/>
    </source>
</evidence>
<dbReference type="Gene3D" id="1.10.287.70">
    <property type="match status" value="1"/>
</dbReference>
<feature type="transmembrane region" description="Helical" evidence="8">
    <location>
        <begin position="434"/>
        <end position="456"/>
    </location>
</feature>
<evidence type="ECO:0000256" key="4">
    <source>
        <dbReference type="ARBA" id="ARBA00022989"/>
    </source>
</evidence>
<evidence type="ECO:0000256" key="9">
    <source>
        <dbReference type="SAM" id="SignalP"/>
    </source>
</evidence>